<comment type="caution">
    <text evidence="2">The sequence shown here is derived from an EMBL/GenBank/DDBJ whole genome shotgun (WGS) entry which is preliminary data.</text>
</comment>
<keyword evidence="3" id="KW-1185">Reference proteome</keyword>
<dbReference type="InterPro" id="IPR013783">
    <property type="entry name" value="Ig-like_fold"/>
</dbReference>
<reference evidence="2 3" key="1">
    <citation type="submission" date="2024-05" db="EMBL/GenBank/DDBJ databases">
        <title>Genome sequencing and assembly of Indian major carp, Cirrhinus mrigala (Hamilton, 1822).</title>
        <authorList>
            <person name="Mohindra V."/>
            <person name="Chowdhury L.M."/>
            <person name="Lal K."/>
            <person name="Jena J.K."/>
        </authorList>
    </citation>
    <scope>NUCLEOTIDE SEQUENCE [LARGE SCALE GENOMIC DNA]</scope>
    <source>
        <strain evidence="2">CM1030</strain>
        <tissue evidence="2">Blood</tissue>
    </source>
</reference>
<dbReference type="SUPFAM" id="SSF48726">
    <property type="entry name" value="Immunoglobulin"/>
    <property type="match status" value="1"/>
</dbReference>
<accession>A0ABD0RGH6</accession>
<sequence length="66" mass="7408">PKLGDVYIMWKMGSQPYIEGRTSAPIRQKDSTSVLSILKIEKQKFKDTITCAVIHANMSNGRSPLQ</sequence>
<proteinExistence type="predicted"/>
<gene>
    <name evidence="2" type="ORF">M9458_006180</name>
</gene>
<dbReference type="InterPro" id="IPR036179">
    <property type="entry name" value="Ig-like_dom_sf"/>
</dbReference>
<dbReference type="Pfam" id="PF07654">
    <property type="entry name" value="C1-set"/>
    <property type="match status" value="1"/>
</dbReference>
<organism evidence="2 3">
    <name type="scientific">Cirrhinus mrigala</name>
    <name type="common">Mrigala</name>
    <dbReference type="NCBI Taxonomy" id="683832"/>
    <lineage>
        <taxon>Eukaryota</taxon>
        <taxon>Metazoa</taxon>
        <taxon>Chordata</taxon>
        <taxon>Craniata</taxon>
        <taxon>Vertebrata</taxon>
        <taxon>Euteleostomi</taxon>
        <taxon>Actinopterygii</taxon>
        <taxon>Neopterygii</taxon>
        <taxon>Teleostei</taxon>
        <taxon>Ostariophysi</taxon>
        <taxon>Cypriniformes</taxon>
        <taxon>Cyprinidae</taxon>
        <taxon>Labeoninae</taxon>
        <taxon>Labeonini</taxon>
        <taxon>Cirrhinus</taxon>
    </lineage>
</organism>
<protein>
    <recommendedName>
        <fullName evidence="1">Immunoglobulin C1-set domain-containing protein</fullName>
    </recommendedName>
</protein>
<evidence type="ECO:0000313" key="3">
    <source>
        <dbReference type="Proteomes" id="UP001529510"/>
    </source>
</evidence>
<evidence type="ECO:0000313" key="2">
    <source>
        <dbReference type="EMBL" id="KAL0197640.1"/>
    </source>
</evidence>
<dbReference type="AlphaFoldDB" id="A0ABD0RGH6"/>
<feature type="non-terminal residue" evidence="2">
    <location>
        <position position="1"/>
    </location>
</feature>
<feature type="non-terminal residue" evidence="2">
    <location>
        <position position="66"/>
    </location>
</feature>
<dbReference type="Proteomes" id="UP001529510">
    <property type="component" value="Unassembled WGS sequence"/>
</dbReference>
<dbReference type="InterPro" id="IPR003597">
    <property type="entry name" value="Ig_C1-set"/>
</dbReference>
<dbReference type="EMBL" id="JAMKFB020000003">
    <property type="protein sequence ID" value="KAL0197640.1"/>
    <property type="molecule type" value="Genomic_DNA"/>
</dbReference>
<evidence type="ECO:0000259" key="1">
    <source>
        <dbReference type="Pfam" id="PF07654"/>
    </source>
</evidence>
<dbReference type="Gene3D" id="2.60.40.10">
    <property type="entry name" value="Immunoglobulins"/>
    <property type="match status" value="1"/>
</dbReference>
<name>A0ABD0RGH6_CIRMR</name>
<feature type="domain" description="Immunoglobulin C1-set" evidence="1">
    <location>
        <begin position="5"/>
        <end position="56"/>
    </location>
</feature>